<dbReference type="AlphaFoldDB" id="A0A1E5UZZ1"/>
<protein>
    <recommendedName>
        <fullName evidence="2">DUF6598 domain-containing protein</fullName>
    </recommendedName>
</protein>
<proteinExistence type="predicted"/>
<organism evidence="3 4">
    <name type="scientific">Dichanthelium oligosanthes</name>
    <dbReference type="NCBI Taxonomy" id="888268"/>
    <lineage>
        <taxon>Eukaryota</taxon>
        <taxon>Viridiplantae</taxon>
        <taxon>Streptophyta</taxon>
        <taxon>Embryophyta</taxon>
        <taxon>Tracheophyta</taxon>
        <taxon>Spermatophyta</taxon>
        <taxon>Magnoliopsida</taxon>
        <taxon>Liliopsida</taxon>
        <taxon>Poales</taxon>
        <taxon>Poaceae</taxon>
        <taxon>PACMAD clade</taxon>
        <taxon>Panicoideae</taxon>
        <taxon>Panicodae</taxon>
        <taxon>Paniceae</taxon>
        <taxon>Dichantheliinae</taxon>
        <taxon>Dichanthelium</taxon>
    </lineage>
</organism>
<dbReference type="OrthoDB" id="594396at2759"/>
<comment type="caution">
    <text evidence="3">The sequence shown here is derived from an EMBL/GenBank/DDBJ whole genome shotgun (WGS) entry which is preliminary data.</text>
</comment>
<evidence type="ECO:0000259" key="2">
    <source>
        <dbReference type="Pfam" id="PF20241"/>
    </source>
</evidence>
<dbReference type="PANTHER" id="PTHR33065">
    <property type="entry name" value="OS07G0486400 PROTEIN"/>
    <property type="match status" value="1"/>
</dbReference>
<dbReference type="EMBL" id="LWDX02056567">
    <property type="protein sequence ID" value="OEL18466.1"/>
    <property type="molecule type" value="Genomic_DNA"/>
</dbReference>
<feature type="domain" description="DUF6598" evidence="2">
    <location>
        <begin position="92"/>
        <end position="191"/>
    </location>
</feature>
<keyword evidence="4" id="KW-1185">Reference proteome</keyword>
<accession>A0A1E5UZZ1</accession>
<evidence type="ECO:0000256" key="1">
    <source>
        <dbReference type="SAM" id="MobiDB-lite"/>
    </source>
</evidence>
<feature type="compositionally biased region" description="Basic and acidic residues" evidence="1">
    <location>
        <begin position="28"/>
        <end position="37"/>
    </location>
</feature>
<dbReference type="PANTHER" id="PTHR33065:SF93">
    <property type="entry name" value="DUF6598 DOMAIN-CONTAINING PROTEIN"/>
    <property type="match status" value="1"/>
</dbReference>
<dbReference type="InterPro" id="IPR046533">
    <property type="entry name" value="DUF6598"/>
</dbReference>
<name>A0A1E5UZZ1_9POAL</name>
<evidence type="ECO:0000313" key="4">
    <source>
        <dbReference type="Proteomes" id="UP000095767"/>
    </source>
</evidence>
<sequence length="198" mass="22430">MEERDALMREFARLDSKTMDPDFSGMSEADRAAEAERLRQEALEEARRLKMAGDPSFRARECEARIIDFDPKQEGMYFNRLFFVDLATFEHDEELEATLAAKVLRGKFHGTITAHTTSIQERIVLYDSKVAVGHGVIRLMRRVVSVCVEDMLIIEANTSCGKSVRVEFAPRGNSGDEDVITVGATEMRVMVAWSIMYP</sequence>
<evidence type="ECO:0000313" key="3">
    <source>
        <dbReference type="EMBL" id="OEL18466.1"/>
    </source>
</evidence>
<feature type="region of interest" description="Disordered" evidence="1">
    <location>
        <begin position="18"/>
        <end position="37"/>
    </location>
</feature>
<dbReference type="Pfam" id="PF20241">
    <property type="entry name" value="DUF6598"/>
    <property type="match status" value="1"/>
</dbReference>
<gene>
    <name evidence="3" type="ORF">BAE44_0020515</name>
</gene>
<dbReference type="STRING" id="888268.A0A1E5UZZ1"/>
<dbReference type="Proteomes" id="UP000095767">
    <property type="component" value="Unassembled WGS sequence"/>
</dbReference>
<reference evidence="3 4" key="1">
    <citation type="submission" date="2016-09" db="EMBL/GenBank/DDBJ databases">
        <title>The draft genome of Dichanthelium oligosanthes: A C3 panicoid grass species.</title>
        <authorList>
            <person name="Studer A.J."/>
            <person name="Schnable J.C."/>
            <person name="Brutnell T.P."/>
        </authorList>
    </citation>
    <scope>NUCLEOTIDE SEQUENCE [LARGE SCALE GENOMIC DNA]</scope>
    <source>
        <strain evidence="4">cv. Kellogg 1175</strain>
        <tissue evidence="3">Leaf</tissue>
    </source>
</reference>